<dbReference type="Proteomes" id="UP000001519">
    <property type="component" value="Chromosome 3"/>
</dbReference>
<dbReference type="EMBL" id="CABD030024139">
    <property type="status" value="NOT_ANNOTATED_CDS"/>
    <property type="molecule type" value="Genomic_DNA"/>
</dbReference>
<reference evidence="2 3" key="2">
    <citation type="journal article" date="2012" name="Nature">
        <title>Insights into hominid evolution from the gorilla genome sequence.</title>
        <authorList>
            <person name="Scally A."/>
            <person name="Dutheil J.Y."/>
            <person name="Hillier L.W."/>
            <person name="Jordan G.E."/>
            <person name="Goodhead I."/>
            <person name="Herrero J."/>
            <person name="Hobolth A."/>
            <person name="Lappalainen T."/>
            <person name="Mailund T."/>
            <person name="Marques-Bonet T."/>
            <person name="McCarthy S."/>
            <person name="Montgomery S.H."/>
            <person name="Schwalie P.C."/>
            <person name="Tang Y.A."/>
            <person name="Ward M.C."/>
            <person name="Xue Y."/>
            <person name="Yngvadottir B."/>
            <person name="Alkan C."/>
            <person name="Andersen L.N."/>
            <person name="Ayub Q."/>
            <person name="Ball E.V."/>
            <person name="Beal K."/>
            <person name="Bradley B.J."/>
            <person name="Chen Y."/>
            <person name="Clee C.M."/>
            <person name="Fitzgerald S."/>
            <person name="Graves T.A."/>
            <person name="Gu Y."/>
            <person name="Heath P."/>
            <person name="Heger A."/>
            <person name="Karakoc E."/>
            <person name="Kolb-Kokocinski A."/>
            <person name="Laird G.K."/>
            <person name="Lunter G."/>
            <person name="Meader S."/>
            <person name="Mort M."/>
            <person name="Mullikin J.C."/>
            <person name="Munch K."/>
            <person name="O'Connor T.D."/>
            <person name="Phillips A.D."/>
            <person name="Prado-Martinez J."/>
            <person name="Rogers A.S."/>
            <person name="Sajjadian S."/>
            <person name="Schmidt D."/>
            <person name="Shaw K."/>
            <person name="Simpson J.T."/>
            <person name="Stenson P.D."/>
            <person name="Turner D.J."/>
            <person name="Vigilant L."/>
            <person name="Vilella A.J."/>
            <person name="Whitener W."/>
            <person name="Zhu B."/>
            <person name="Cooper D.N."/>
            <person name="de Jong P."/>
            <person name="Dermitzakis E.T."/>
            <person name="Eichler E.E."/>
            <person name="Flicek P."/>
            <person name="Goldman N."/>
            <person name="Mundy N.I."/>
            <person name="Ning Z."/>
            <person name="Odom D.T."/>
            <person name="Ponting C.P."/>
            <person name="Quail M.A."/>
            <person name="Ryder O.A."/>
            <person name="Searle S.M."/>
            <person name="Warren W.C."/>
            <person name="Wilson R.K."/>
            <person name="Schierup M.H."/>
            <person name="Rogers J."/>
            <person name="Tyler-Smith C."/>
            <person name="Durbin R."/>
        </authorList>
    </citation>
    <scope>NUCLEOTIDE SEQUENCE [LARGE SCALE GENOMIC DNA]</scope>
</reference>
<keyword evidence="3" id="KW-1185">Reference proteome</keyword>
<dbReference type="AlphaFoldDB" id="A0A2I2YD19"/>
<dbReference type="InterPro" id="IPR029060">
    <property type="entry name" value="PIN-like_dom_sf"/>
</dbReference>
<dbReference type="PANTHER" id="PTHR15665:SF1">
    <property type="entry name" value="PROTEIN ASTEROID HOMOLOG 1"/>
    <property type="match status" value="1"/>
</dbReference>
<organism evidence="2 3">
    <name type="scientific">Gorilla gorilla gorilla</name>
    <name type="common">Western lowland gorilla</name>
    <dbReference type="NCBI Taxonomy" id="9595"/>
    <lineage>
        <taxon>Eukaryota</taxon>
        <taxon>Metazoa</taxon>
        <taxon>Chordata</taxon>
        <taxon>Craniata</taxon>
        <taxon>Vertebrata</taxon>
        <taxon>Euteleostomi</taxon>
        <taxon>Mammalia</taxon>
        <taxon>Eutheria</taxon>
        <taxon>Euarchontoglires</taxon>
        <taxon>Primates</taxon>
        <taxon>Haplorrhini</taxon>
        <taxon>Catarrhini</taxon>
        <taxon>Hominidae</taxon>
        <taxon>Gorilla</taxon>
    </lineage>
</organism>
<dbReference type="Gene3D" id="3.40.50.1010">
    <property type="entry name" value="5'-nuclease"/>
    <property type="match status" value="1"/>
</dbReference>
<reference evidence="2" key="3">
    <citation type="submission" date="2025-05" db="UniProtKB">
        <authorList>
            <consortium name="Ensembl"/>
        </authorList>
    </citation>
    <scope>IDENTIFICATION</scope>
</reference>
<reference evidence="2 3" key="1">
    <citation type="submission" date="2011-05" db="EMBL/GenBank/DDBJ databases">
        <title>Insights into the evolution of the great apes provided by the gorilla genome.</title>
        <authorList>
            <person name="Scally A."/>
        </authorList>
    </citation>
    <scope>NUCLEOTIDE SEQUENCE [LARGE SCALE GENOMIC DNA]</scope>
</reference>
<dbReference type="Ensembl" id="ENSGGOT00000060394.1">
    <property type="protein sequence ID" value="ENSGGOP00000032823.1"/>
    <property type="gene ID" value="ENSGGOG00000041984.1"/>
</dbReference>
<comment type="similarity">
    <text evidence="1">Belongs to the asteroid family.</text>
</comment>
<dbReference type="SUPFAM" id="SSF88723">
    <property type="entry name" value="PIN domain-like"/>
    <property type="match status" value="1"/>
</dbReference>
<gene>
    <name evidence="2" type="primary">ASTE1</name>
</gene>
<accession>A0A2I2YD19</accession>
<dbReference type="PANTHER" id="PTHR15665">
    <property type="entry name" value="ASTEROID PROTEIN"/>
    <property type="match status" value="1"/>
</dbReference>
<dbReference type="EMBL" id="CABD030024140">
    <property type="status" value="NOT_ANNOTATED_CDS"/>
    <property type="molecule type" value="Genomic_DNA"/>
</dbReference>
<name>A0A2I2YD19_GORGO</name>
<proteinExistence type="inferred from homology"/>
<sequence length="72" mass="8319">MGIRGLMSFVEDHSNEFFTDLKLRDTKIVIDGYALFHRLCFSSNLDLRWKTCSNQMPTEYLSPSGKSSMGFF</sequence>
<evidence type="ECO:0000313" key="2">
    <source>
        <dbReference type="Ensembl" id="ENSGGOP00000032823.1"/>
    </source>
</evidence>
<dbReference type="GeneTree" id="ENSGT00390000010145"/>
<dbReference type="Ensembl" id="ENSGGOT00000064928.1">
    <property type="protein sequence ID" value="ENSGGOP00000048179.1"/>
    <property type="gene ID" value="ENSGGOG00000037870.1"/>
</dbReference>
<dbReference type="InterPro" id="IPR026832">
    <property type="entry name" value="Asteroid"/>
</dbReference>
<protein>
    <recommendedName>
        <fullName evidence="4">Asteroid homolog 1</fullName>
    </recommendedName>
</protein>
<evidence type="ECO:0000313" key="3">
    <source>
        <dbReference type="Proteomes" id="UP000001519"/>
    </source>
</evidence>
<evidence type="ECO:0000256" key="1">
    <source>
        <dbReference type="ARBA" id="ARBA00007398"/>
    </source>
</evidence>
<dbReference type="Bgee" id="ENSGGOG00000037870">
    <property type="expression patterns" value="Expressed in liver and 6 other cell types or tissues"/>
</dbReference>
<evidence type="ECO:0008006" key="4">
    <source>
        <dbReference type="Google" id="ProtNLM"/>
    </source>
</evidence>